<feature type="transmembrane region" description="Helical" evidence="6">
    <location>
        <begin position="317"/>
        <end position="338"/>
    </location>
</feature>
<dbReference type="Pfam" id="PF00662">
    <property type="entry name" value="Proton_antipo_N"/>
    <property type="match status" value="1"/>
</dbReference>
<accession>A0AA96JTK8</accession>
<proteinExistence type="predicted"/>
<feature type="transmembrane region" description="Helical" evidence="6">
    <location>
        <begin position="81"/>
        <end position="100"/>
    </location>
</feature>
<dbReference type="Pfam" id="PF00361">
    <property type="entry name" value="Proton_antipo_M"/>
    <property type="match status" value="1"/>
</dbReference>
<dbReference type="AlphaFoldDB" id="A0AA96JTK8"/>
<keyword evidence="4 6" id="KW-0472">Membrane</keyword>
<dbReference type="GO" id="GO:0042773">
    <property type="term" value="P:ATP synthesis coupled electron transport"/>
    <property type="evidence" value="ECO:0007669"/>
    <property type="project" value="InterPro"/>
</dbReference>
<dbReference type="InterPro" id="IPR001516">
    <property type="entry name" value="Proton_antipo_N"/>
</dbReference>
<feature type="transmembrane region" description="Helical" evidence="6">
    <location>
        <begin position="137"/>
        <end position="157"/>
    </location>
</feature>
<name>A0AA96JTK8_9BACT</name>
<keyword evidence="2 5" id="KW-0812">Transmembrane</keyword>
<dbReference type="PRINTS" id="PR01434">
    <property type="entry name" value="NADHDHGNASE5"/>
</dbReference>
<evidence type="ECO:0000259" key="8">
    <source>
        <dbReference type="Pfam" id="PF00662"/>
    </source>
</evidence>
<dbReference type="EMBL" id="CP116967">
    <property type="protein sequence ID" value="WNM59325.1"/>
    <property type="molecule type" value="Genomic_DNA"/>
</dbReference>
<dbReference type="PANTHER" id="PTHR42829:SF1">
    <property type="entry name" value="INORGANIC CARBON TRANSPORTER SUBUNIT DABB-RELATED"/>
    <property type="match status" value="1"/>
</dbReference>
<evidence type="ECO:0000256" key="5">
    <source>
        <dbReference type="RuleBase" id="RU000320"/>
    </source>
</evidence>
<sequence length="564" mass="62261">MTTAVFIPLLPLLAAMLIGWQGKRLASRVALIGIVATAGSSVFSFLALYHVSTEGPFQLTFWSWGHGPSPSLTFGMLVDRLTAVMMVLISSVSTIIHLYSRRYLQGDPGYQRFFGLLGLMTFTILSLVASANFLMLFLFWQLLSWVLYLLLAFNFSYPTACEYARKTLLVHRIGDISFLCGLLLIYAYFGTFEFLDVFQRAAADPPMIRLWAGSTFEISIVPVIALLIFVGAMAKSAQFPLHVWLPDTMDSPTPVSALMHAGIINAGGFLLNRLAPLYALSPSTLHLVFLVGVLTVLLGASMMLVQNDIKKTLGFSTMGQMGYMIMECGLGAFALAIFHLIAHGFFKASLFLASGSIIQDARHEPKFPPASGHQPTRLPNKLTWTTGLLVTLFMPLIILLVAHGVLDVPLQDDHGAVIFLFFGWVTASQAIFSIYRLHAVASWKVAGAMIVTLFFIGFVYLWAGEAFTHFLYPEPGVADGFFKAAAFPPQVFDAVIIFSTLVVLFGWLVLYTTARGQKILNPNWVLAIRQAGWVLLINRCYVDGIYKKTGSALLRLAQKVAYRY</sequence>
<evidence type="ECO:0000256" key="1">
    <source>
        <dbReference type="ARBA" id="ARBA00004127"/>
    </source>
</evidence>
<feature type="transmembrane region" description="Helical" evidence="6">
    <location>
        <begin position="112"/>
        <end position="131"/>
    </location>
</feature>
<gene>
    <name evidence="9" type="ORF">PP769_06050</name>
</gene>
<dbReference type="GO" id="GO:0016020">
    <property type="term" value="C:membrane"/>
    <property type="evidence" value="ECO:0007669"/>
    <property type="project" value="UniProtKB-SubCell"/>
</dbReference>
<feature type="transmembrane region" description="Helical" evidence="6">
    <location>
        <begin position="491"/>
        <end position="511"/>
    </location>
</feature>
<feature type="domain" description="NADH:quinone oxidoreductase/Mrp antiporter transmembrane" evidence="7">
    <location>
        <begin position="130"/>
        <end position="375"/>
    </location>
</feature>
<organism evidence="9 10">
    <name type="scientific">Candidatus Nitrospira allomarina</name>
    <dbReference type="NCBI Taxonomy" id="3020900"/>
    <lineage>
        <taxon>Bacteria</taxon>
        <taxon>Pseudomonadati</taxon>
        <taxon>Nitrospirota</taxon>
        <taxon>Nitrospiria</taxon>
        <taxon>Nitrospirales</taxon>
        <taxon>Nitrospiraceae</taxon>
        <taxon>Nitrospira</taxon>
    </lineage>
</organism>
<dbReference type="PANTHER" id="PTHR42829">
    <property type="entry name" value="NADH-UBIQUINONE OXIDOREDUCTASE CHAIN 5"/>
    <property type="match status" value="1"/>
</dbReference>
<dbReference type="GO" id="GO:0008137">
    <property type="term" value="F:NADH dehydrogenase (ubiquinone) activity"/>
    <property type="evidence" value="ECO:0007669"/>
    <property type="project" value="InterPro"/>
</dbReference>
<dbReference type="KEGG" id="nall:PP769_06050"/>
<evidence type="ECO:0000313" key="9">
    <source>
        <dbReference type="EMBL" id="WNM59325.1"/>
    </source>
</evidence>
<feature type="transmembrane region" description="Helical" evidence="6">
    <location>
        <begin position="382"/>
        <end position="402"/>
    </location>
</feature>
<keyword evidence="10" id="KW-1185">Reference proteome</keyword>
<evidence type="ECO:0000256" key="6">
    <source>
        <dbReference type="SAM" id="Phobius"/>
    </source>
</evidence>
<dbReference type="InterPro" id="IPR003945">
    <property type="entry name" value="NU5C-like"/>
</dbReference>
<dbReference type="GO" id="GO:0015990">
    <property type="term" value="P:electron transport coupled proton transport"/>
    <property type="evidence" value="ECO:0007669"/>
    <property type="project" value="TreeGrafter"/>
</dbReference>
<dbReference type="PRINTS" id="PR01435">
    <property type="entry name" value="NPOXDRDTASE5"/>
</dbReference>
<comment type="subcellular location">
    <subcellularLocation>
        <location evidence="1">Endomembrane system</location>
        <topology evidence="1">Multi-pass membrane protein</topology>
    </subcellularLocation>
    <subcellularLocation>
        <location evidence="5">Membrane</location>
        <topology evidence="5">Multi-pass membrane protein</topology>
    </subcellularLocation>
</comment>
<dbReference type="GO" id="GO:0012505">
    <property type="term" value="C:endomembrane system"/>
    <property type="evidence" value="ECO:0007669"/>
    <property type="project" value="UniProtKB-SubCell"/>
</dbReference>
<dbReference type="Proteomes" id="UP001302719">
    <property type="component" value="Chromosome"/>
</dbReference>
<evidence type="ECO:0000256" key="3">
    <source>
        <dbReference type="ARBA" id="ARBA00022989"/>
    </source>
</evidence>
<protein>
    <submittedName>
        <fullName evidence="9">Proton-conducting transporter membrane subunit</fullName>
    </submittedName>
</protein>
<dbReference type="GO" id="GO:0003954">
    <property type="term" value="F:NADH dehydrogenase activity"/>
    <property type="evidence" value="ECO:0007669"/>
    <property type="project" value="TreeGrafter"/>
</dbReference>
<evidence type="ECO:0000256" key="4">
    <source>
        <dbReference type="ARBA" id="ARBA00023136"/>
    </source>
</evidence>
<evidence type="ECO:0000256" key="2">
    <source>
        <dbReference type="ARBA" id="ARBA00022692"/>
    </source>
</evidence>
<dbReference type="InterPro" id="IPR001750">
    <property type="entry name" value="ND/Mrp_TM"/>
</dbReference>
<feature type="transmembrane region" description="Helical" evidence="6">
    <location>
        <begin position="442"/>
        <end position="463"/>
    </location>
</feature>
<feature type="transmembrane region" description="Helical" evidence="6">
    <location>
        <begin position="287"/>
        <end position="305"/>
    </location>
</feature>
<reference evidence="9 10" key="1">
    <citation type="submission" date="2023-01" db="EMBL/GenBank/DDBJ databases">
        <title>Cultivation and genomic characterization of new, ubiquitous marine nitrite-oxidizing bacteria from the Nitrospirales.</title>
        <authorList>
            <person name="Mueller A.J."/>
            <person name="Daebeler A."/>
            <person name="Herbold C.W."/>
            <person name="Kirkegaard R.H."/>
            <person name="Daims H."/>
        </authorList>
    </citation>
    <scope>NUCLEOTIDE SEQUENCE [LARGE SCALE GENOMIC DNA]</scope>
    <source>
        <strain evidence="9 10">VA</strain>
    </source>
</reference>
<feature type="transmembrane region" description="Helical" evidence="6">
    <location>
        <begin position="29"/>
        <end position="51"/>
    </location>
</feature>
<feature type="transmembrane region" description="Helical" evidence="6">
    <location>
        <begin position="169"/>
        <end position="189"/>
    </location>
</feature>
<evidence type="ECO:0000313" key="10">
    <source>
        <dbReference type="Proteomes" id="UP001302719"/>
    </source>
</evidence>
<feature type="transmembrane region" description="Helical" evidence="6">
    <location>
        <begin position="6"/>
        <end position="22"/>
    </location>
</feature>
<keyword evidence="3 6" id="KW-1133">Transmembrane helix</keyword>
<feature type="domain" description="NADH-Ubiquinone oxidoreductase (complex I) chain 5 N-terminal" evidence="8">
    <location>
        <begin position="71"/>
        <end position="114"/>
    </location>
</feature>
<feature type="transmembrane region" description="Helical" evidence="6">
    <location>
        <begin position="414"/>
        <end position="435"/>
    </location>
</feature>
<dbReference type="RefSeq" id="WP_312646048.1">
    <property type="nucleotide sequence ID" value="NZ_CP116967.1"/>
</dbReference>
<feature type="transmembrane region" description="Helical" evidence="6">
    <location>
        <begin position="209"/>
        <end position="234"/>
    </location>
</feature>
<evidence type="ECO:0000259" key="7">
    <source>
        <dbReference type="Pfam" id="PF00361"/>
    </source>
</evidence>